<dbReference type="InterPro" id="IPR058572">
    <property type="entry name" value="DUF6079_4th"/>
</dbReference>
<dbReference type="Pfam" id="PF26384">
    <property type="entry name" value="DUF6079_3rd"/>
    <property type="match status" value="1"/>
</dbReference>
<feature type="domain" description="DUF6079" evidence="2">
    <location>
        <begin position="20"/>
        <end position="249"/>
    </location>
</feature>
<dbReference type="SUPFAM" id="SSF52540">
    <property type="entry name" value="P-loop containing nucleoside triphosphate hydrolases"/>
    <property type="match status" value="1"/>
</dbReference>
<evidence type="ECO:0000259" key="7">
    <source>
        <dbReference type="Pfam" id="PF26388"/>
    </source>
</evidence>
<dbReference type="InterPro" id="IPR058573">
    <property type="entry name" value="DUF6079_5th"/>
</dbReference>
<evidence type="ECO:0000259" key="3">
    <source>
        <dbReference type="Pfam" id="PF26383"/>
    </source>
</evidence>
<dbReference type="eggNOG" id="COG1474">
    <property type="taxonomic scope" value="Bacteria"/>
</dbReference>
<feature type="domain" description="DUF6079" evidence="5">
    <location>
        <begin position="696"/>
        <end position="826"/>
    </location>
</feature>
<dbReference type="Proteomes" id="UP000007652">
    <property type="component" value="Unassembled WGS sequence"/>
</dbReference>
<dbReference type="InterPro" id="IPR058574">
    <property type="entry name" value="DUF6079_6th"/>
</dbReference>
<feature type="coiled-coil region" evidence="1">
    <location>
        <begin position="979"/>
        <end position="1021"/>
    </location>
</feature>
<dbReference type="Gene3D" id="3.40.50.300">
    <property type="entry name" value="P-loop containing nucleotide triphosphate hydrolases"/>
    <property type="match status" value="1"/>
</dbReference>
<dbReference type="AlphaFoldDB" id="I7LJP6"/>
<dbReference type="InterPro" id="IPR045725">
    <property type="entry name" value="DUF6079_N"/>
</dbReference>
<dbReference type="Pfam" id="PF19557">
    <property type="entry name" value="DUF6079_1st"/>
    <property type="match status" value="1"/>
</dbReference>
<sequence length="1228" mass="143617">MRYNEIVNFEPLESLIQLLDANQKEKAINLVKSYVMSDSMAELLNEVVIPQLQFDNIMDNKGIFIVGNYGTGKSHLMSVISSIAEDRELLQYVDNEKFKIEAEKIAGKFEVLRIELGSVYTNLRDIILKKEIEIDLKNRGIDFIFPEMNEITNNKESLIEMMAKFEEKYPDKGYLIIIDELLDFLKTKREHELILDLGFLRELGEVCKNTRIRIIAGLQESLFDSPKFSHVKDKILQIRDRYENIIIRREDIAYVVSKRLLKKDERQKAYIRQHLQKFTHLYNNMVNTLETFVDLYPIHPKYIEVFQNIYIAEHRHILKTISLTIKKILNEEIPENDTGIISYDSYWDHLKEMTAARTDVQIREVVDKSKTLENIIDSSFTKPVYKKYAIKIIKALSVHRLTTGDIYAPIGITIENIKDDLCLNIIESPEIDEEFLLSTISTILREIIKTVSGQFISYNENNGQYYLDLKKVVDYQAKIVEKVEMLSEDHLNRYYFKLLLKLLEWEDITSSVPGHQIWEYKLLWTDKNVERKGYLFLGNPNERPTAQPPRDFYIYFLRLFEYNDWKDQNKEDEVFFIFNVINDDFENQLKLYAAANELAIASPGNSSDKRTYLDKAKEFEKGIINLIKNNILNCFKIRYKGQEKTILEAIKIKTIGEKSFKEIIDVIASNYLSSYFNQIYPDYPKFSTIITFNNIEQATKAALNCIAGKKEELGLRVLDSLGLLDGERVDPSDSIYAKHYLDLVSDLAPGMVINKKDLFEKDKSEDEIDKKFKLEPNFVVVILASLVYSGDIILTDAVNKEYDSTKLNELASANLYNIIEFKYIKRPKDIPIEALIKLSECLGIPGHIKNPARRVEAITDILKEVDTIIKDIFYVKEQINKGIYIWDCVPQMIERKKDTYLDKLNKFKEFLDSLKIYNTPAKLKSFKYTADEIEENFKPNKILKDIKFILEFREKIQVYVEYLKTADAFIDDSIFKEIIDKVKNKIKEAMNDLSKLNEDYINEILEDLKKAKNRYKEVYLDEHKKYRLDINADNKKAKLLSSKEFDNLRKLCQIKDIFNSKKFDDISKKFSSALTCFNLTNDDIERNVICPHCKFNPKDNNKVLVYGLMDSIEEDILNTLNDWEQQLLKALEDSIIVENMKYLKSDEKREIEEFISNKKLPEIITISFINAINQLMDGFDKIEIKSENLKDIIPKGPITVDEFKDAIDKYINNLLKGKQKDKVRILIK</sequence>
<name>I7LJP6_9CLOT</name>
<dbReference type="InterPro" id="IPR027417">
    <property type="entry name" value="P-loop_NTPase"/>
</dbReference>
<evidence type="ECO:0000259" key="4">
    <source>
        <dbReference type="Pfam" id="PF26384"/>
    </source>
</evidence>
<reference evidence="8 9" key="1">
    <citation type="journal article" date="2011" name="J. Bacteriol.">
        <title>Draft genome sequence of Caloramator australicus strain RC3T, a thermoanaerobe from the Great Artesian Basin of Australia.</title>
        <authorList>
            <person name="Ogg C.D."/>
            <person name="Patel B.K.C."/>
        </authorList>
    </citation>
    <scope>NUCLEOTIDE SEQUENCE [LARGE SCALE GENOMIC DNA]</scope>
    <source>
        <strain evidence="8 9">RC3</strain>
    </source>
</reference>
<feature type="domain" description="DUF6079" evidence="6">
    <location>
        <begin position="831"/>
        <end position="1023"/>
    </location>
</feature>
<accession>I7LJP6</accession>
<dbReference type="Pfam" id="PF26383">
    <property type="entry name" value="DUF6079_2nd"/>
    <property type="match status" value="1"/>
</dbReference>
<dbReference type="Pfam" id="PF26388">
    <property type="entry name" value="DUF6079_6th"/>
    <property type="match status" value="1"/>
</dbReference>
<dbReference type="EMBL" id="CAKP01000096">
    <property type="protein sequence ID" value="CCJ33843.1"/>
    <property type="molecule type" value="Genomic_DNA"/>
</dbReference>
<evidence type="ECO:0000259" key="6">
    <source>
        <dbReference type="Pfam" id="PF26387"/>
    </source>
</evidence>
<dbReference type="Pfam" id="PF26385">
    <property type="entry name" value="DUF6079_4th"/>
    <property type="match status" value="1"/>
</dbReference>
<keyword evidence="8" id="KW-0540">Nuclease</keyword>
<dbReference type="OrthoDB" id="8780745at2"/>
<evidence type="ECO:0000313" key="9">
    <source>
        <dbReference type="Proteomes" id="UP000007652"/>
    </source>
</evidence>
<keyword evidence="1" id="KW-0175">Coiled coil</keyword>
<dbReference type="RefSeq" id="WP_008909101.1">
    <property type="nucleotide sequence ID" value="NZ_CAKP01000096.1"/>
</dbReference>
<keyword evidence="8" id="KW-0269">Exonuclease</keyword>
<protein>
    <submittedName>
        <fullName evidence="8">Exonuclease SbcC</fullName>
    </submittedName>
</protein>
<gene>
    <name evidence="8" type="ORF">CAAU_1759</name>
</gene>
<evidence type="ECO:0000256" key="1">
    <source>
        <dbReference type="SAM" id="Coils"/>
    </source>
</evidence>
<dbReference type="InterPro" id="IPR058571">
    <property type="entry name" value="DUF6079_3rd"/>
</dbReference>
<evidence type="ECO:0000313" key="8">
    <source>
        <dbReference type="EMBL" id="CCJ33843.1"/>
    </source>
</evidence>
<dbReference type="GO" id="GO:0004527">
    <property type="term" value="F:exonuclease activity"/>
    <property type="evidence" value="ECO:0007669"/>
    <property type="project" value="UniProtKB-KW"/>
</dbReference>
<dbReference type="Pfam" id="PF26387">
    <property type="entry name" value="DUF6079_5th"/>
    <property type="match status" value="1"/>
</dbReference>
<comment type="caution">
    <text evidence="8">The sequence shown here is derived from an EMBL/GenBank/DDBJ whole genome shotgun (WGS) entry which is preliminary data.</text>
</comment>
<keyword evidence="8" id="KW-0378">Hydrolase</keyword>
<evidence type="ECO:0000259" key="5">
    <source>
        <dbReference type="Pfam" id="PF26385"/>
    </source>
</evidence>
<dbReference type="STRING" id="857293.CAAU_1759"/>
<dbReference type="InterPro" id="IPR058569">
    <property type="entry name" value="DUF6079_2nd"/>
</dbReference>
<feature type="domain" description="DUF6079" evidence="4">
    <location>
        <begin position="477"/>
        <end position="680"/>
    </location>
</feature>
<proteinExistence type="predicted"/>
<organism evidence="8 9">
    <name type="scientific">Caloramator australicus RC3</name>
    <dbReference type="NCBI Taxonomy" id="857293"/>
    <lineage>
        <taxon>Bacteria</taxon>
        <taxon>Bacillati</taxon>
        <taxon>Bacillota</taxon>
        <taxon>Clostridia</taxon>
        <taxon>Eubacteriales</taxon>
        <taxon>Clostridiaceae</taxon>
        <taxon>Caloramator</taxon>
    </lineage>
</organism>
<feature type="domain" description="DUF6079" evidence="7">
    <location>
        <begin position="1031"/>
        <end position="1121"/>
    </location>
</feature>
<evidence type="ECO:0000259" key="2">
    <source>
        <dbReference type="Pfam" id="PF19557"/>
    </source>
</evidence>
<feature type="domain" description="DUF6079" evidence="3">
    <location>
        <begin position="264"/>
        <end position="472"/>
    </location>
</feature>
<keyword evidence="9" id="KW-1185">Reference proteome</keyword>